<name>M4VNH2_9BACT</name>
<dbReference type="STRING" id="1184267.A11Q_429"/>
<dbReference type="PATRIC" id="fig|1184267.3.peg.434"/>
<dbReference type="HOGENOM" id="CLU_673806_0_0_7"/>
<evidence type="ECO:0000256" key="1">
    <source>
        <dbReference type="SAM" id="SignalP"/>
    </source>
</evidence>
<reference evidence="2 3" key="1">
    <citation type="journal article" date="2013" name="ISME J.">
        <title>By their genes ye shall know them: genomic signatures of predatory bacteria.</title>
        <authorList>
            <person name="Pasternak Z."/>
            <person name="Pietrokovski S."/>
            <person name="Rotem O."/>
            <person name="Gophna U."/>
            <person name="Lurie-Weinberger M.N."/>
            <person name="Jurkevitch E."/>
        </authorList>
    </citation>
    <scope>NUCLEOTIDE SEQUENCE [LARGE SCALE GENOMIC DNA]</scope>
    <source>
        <strain evidence="2 3">JSS</strain>
    </source>
</reference>
<dbReference type="KEGG" id="bex:A11Q_429"/>
<dbReference type="AlphaFoldDB" id="M4VNH2"/>
<keyword evidence="1" id="KW-0732">Signal</keyword>
<feature type="signal peptide" evidence="1">
    <location>
        <begin position="1"/>
        <end position="24"/>
    </location>
</feature>
<proteinExistence type="predicted"/>
<sequence>MKATHLAIYTTLFALLSTPTVSQAQARSEKDYFRTMDPRARLELIANMRVKRSFKPLSEIRNIEEDDKDNQTDKIDIAQYLTEKCGFNYQRTAAGIQRPQVQCTYTPKSASNPFNGMTAKFDCSFDAKQDGGKKRVLKVKYEPKRYAGGGHKEIPQAVMGTLMARMMGFYSSTYCPVDVVCNDCPSENPWEQKSQAPAAIGNRVLFENVVVEIKQKGFQVTDSRNTNTDKPQGFSFRNEMARYAPRDRALQAQLLTEREALAIWMNFVRSQDADHHNNKLYCLKSTVVEGSNPKCDQSIGVINDYGNAFGYSKADRPLKLSDFSRDTLMSGSGRITAWGASGNSGAGGYTISQAGRDLFVSMAESLSDNQLEDIFQLAQVEKVSDGDSSKWKEAYRHKVQRIKNFRFR</sequence>
<protein>
    <submittedName>
        <fullName evidence="2">Uncharacterized protein</fullName>
    </submittedName>
</protein>
<feature type="chain" id="PRO_5004060725" evidence="1">
    <location>
        <begin position="25"/>
        <end position="408"/>
    </location>
</feature>
<accession>M4VNH2</accession>
<organism evidence="2 3">
    <name type="scientific">Pseudobdellovibrio exovorus JSS</name>
    <dbReference type="NCBI Taxonomy" id="1184267"/>
    <lineage>
        <taxon>Bacteria</taxon>
        <taxon>Pseudomonadati</taxon>
        <taxon>Bdellovibrionota</taxon>
        <taxon>Bdellovibrionia</taxon>
        <taxon>Bdellovibrionales</taxon>
        <taxon>Pseudobdellovibrionaceae</taxon>
        <taxon>Pseudobdellovibrio</taxon>
    </lineage>
</organism>
<dbReference type="EMBL" id="CP003537">
    <property type="protein sequence ID" value="AGH94649.1"/>
    <property type="molecule type" value="Genomic_DNA"/>
</dbReference>
<dbReference type="Proteomes" id="UP000012040">
    <property type="component" value="Chromosome"/>
</dbReference>
<gene>
    <name evidence="2" type="ORF">A11Q_429</name>
</gene>
<dbReference type="RefSeq" id="WP_015469139.1">
    <property type="nucleotide sequence ID" value="NC_020813.1"/>
</dbReference>
<keyword evidence="3" id="KW-1185">Reference proteome</keyword>
<evidence type="ECO:0000313" key="2">
    <source>
        <dbReference type="EMBL" id="AGH94649.1"/>
    </source>
</evidence>
<evidence type="ECO:0000313" key="3">
    <source>
        <dbReference type="Proteomes" id="UP000012040"/>
    </source>
</evidence>